<sequence>MSSRRQSGRKRQRTSYNLDPLAGLDILSEDSQLEDTEDRYDDSGEDDEFHVRTKGQGNEVQDDEDEVEEEESEDEEEEDATSMIISDEEANENESRTPRKKRKSSEFAIVRRDKIKRRDADSKNESKTHRPRDVQSSAQPSKGIIRGVPEMHKSGTKREMLTNLAGDEDAGIIALLRSRSKWCNDPTLPRRHAKDNGTGGLDYSFFLPEEVREKEATLSWRWYDNGGGKKSFRMTQQTQALSPDSAIEFLPRTGEGDCKVFMGLWKDQKLVTIPNGESISIEECWKPDDPIDGQSQQSSKKNPRLGWMLNAGDKVQCIDWAPNNKSGVQYLALCTNSLDNKTDRLNPPAGHPSRNVAPAYSPSPATPSCIQIWGFPAAAADQHGQCQPDLTKSPSLRLVICTEWGPVKQLKWCRALRNQDETDSIGLLGAVFGDGKLRVFDVFRPGVSNQETPTQYLHITKPAFESGPPESICTSLDWLSSHDIVVGCANGFVAVFDIRPRPSDELPRPWSPTPWFYQHIHGTYVLSVTSGYPSRPHILLTASMDGYLRATDLRSPKADSVLSQRSRIGNSVLAWSDHMQAAMSADEQGHVRLSPLRRFYSTIAVARPQNHGKALLMSLAAGVVHPMILAGTIDGAAVATNPLRRLLNSKSVPQQQTWFFHEWSRQDGGISRIVEGFKVESVVLQPSKDEHGSSNRISNAIFEERSSITDVSWNPNLSCGGWAAAGMGSGLVRVEDLAL</sequence>
<dbReference type="GO" id="GO:0006383">
    <property type="term" value="P:transcription by RNA polymerase III"/>
    <property type="evidence" value="ECO:0007669"/>
    <property type="project" value="TreeGrafter"/>
</dbReference>
<keyword evidence="6" id="KW-1185">Reference proteome</keyword>
<evidence type="ECO:0000256" key="3">
    <source>
        <dbReference type="ARBA" id="ARBA00023242"/>
    </source>
</evidence>
<protein>
    <recommendedName>
        <fullName evidence="7">WD40 repeat-like protein</fullName>
    </recommendedName>
</protein>
<dbReference type="InterPro" id="IPR036322">
    <property type="entry name" value="WD40_repeat_dom_sf"/>
</dbReference>
<dbReference type="InterPro" id="IPR052416">
    <property type="entry name" value="GTF3C_component"/>
</dbReference>
<evidence type="ECO:0000256" key="2">
    <source>
        <dbReference type="ARBA" id="ARBA00023163"/>
    </source>
</evidence>
<feature type="compositionally biased region" description="Basic and acidic residues" evidence="4">
    <location>
        <begin position="109"/>
        <end position="133"/>
    </location>
</feature>
<dbReference type="PANTHER" id="PTHR15052">
    <property type="entry name" value="RNA POLYMERASE III TRANSCRIPTION INITIATION FACTOR COMPLEX SUBUNIT"/>
    <property type="match status" value="1"/>
</dbReference>
<dbReference type="EMBL" id="KV407458">
    <property type="protein sequence ID" value="KZF22472.1"/>
    <property type="molecule type" value="Genomic_DNA"/>
</dbReference>
<dbReference type="GeneID" id="28901160"/>
<dbReference type="Gene3D" id="2.130.10.10">
    <property type="entry name" value="YVTN repeat-like/Quinoprotein amine dehydrogenase"/>
    <property type="match status" value="1"/>
</dbReference>
<name>A0A165GQK2_XYLHT</name>
<dbReference type="STRING" id="1328760.A0A165GQK2"/>
<dbReference type="AlphaFoldDB" id="A0A165GQK2"/>
<dbReference type="Proteomes" id="UP000076632">
    <property type="component" value="Unassembled WGS sequence"/>
</dbReference>
<feature type="compositionally biased region" description="Acidic residues" evidence="4">
    <location>
        <begin position="60"/>
        <end position="92"/>
    </location>
</feature>
<evidence type="ECO:0008006" key="7">
    <source>
        <dbReference type="Google" id="ProtNLM"/>
    </source>
</evidence>
<dbReference type="OMA" id="DWGDLRR"/>
<dbReference type="RefSeq" id="XP_018188027.1">
    <property type="nucleotide sequence ID" value="XM_018336023.1"/>
</dbReference>
<feature type="compositionally biased region" description="Acidic residues" evidence="4">
    <location>
        <begin position="27"/>
        <end position="48"/>
    </location>
</feature>
<evidence type="ECO:0000256" key="1">
    <source>
        <dbReference type="ARBA" id="ARBA00004123"/>
    </source>
</evidence>
<dbReference type="GO" id="GO:0005634">
    <property type="term" value="C:nucleus"/>
    <property type="evidence" value="ECO:0007669"/>
    <property type="project" value="UniProtKB-SubCell"/>
</dbReference>
<dbReference type="InParanoid" id="A0A165GQK2"/>
<dbReference type="GO" id="GO:0000127">
    <property type="term" value="C:transcription factor TFIIIC complex"/>
    <property type="evidence" value="ECO:0007669"/>
    <property type="project" value="TreeGrafter"/>
</dbReference>
<evidence type="ECO:0000256" key="4">
    <source>
        <dbReference type="SAM" id="MobiDB-lite"/>
    </source>
</evidence>
<dbReference type="InterPro" id="IPR015943">
    <property type="entry name" value="WD40/YVTN_repeat-like_dom_sf"/>
</dbReference>
<feature type="region of interest" description="Disordered" evidence="4">
    <location>
        <begin position="285"/>
        <end position="304"/>
    </location>
</feature>
<evidence type="ECO:0000313" key="6">
    <source>
        <dbReference type="Proteomes" id="UP000076632"/>
    </source>
</evidence>
<comment type="subcellular location">
    <subcellularLocation>
        <location evidence="1">Nucleus</location>
    </subcellularLocation>
</comment>
<keyword evidence="3" id="KW-0539">Nucleus</keyword>
<gene>
    <name evidence="5" type="ORF">L228DRAFT_282588</name>
</gene>
<proteinExistence type="predicted"/>
<accession>A0A165GQK2</accession>
<dbReference type="SUPFAM" id="SSF50978">
    <property type="entry name" value="WD40 repeat-like"/>
    <property type="match status" value="1"/>
</dbReference>
<evidence type="ECO:0000313" key="5">
    <source>
        <dbReference type="EMBL" id="KZF22472.1"/>
    </source>
</evidence>
<feature type="region of interest" description="Disordered" evidence="4">
    <location>
        <begin position="1"/>
        <end position="155"/>
    </location>
</feature>
<dbReference type="PANTHER" id="PTHR15052:SF2">
    <property type="entry name" value="GENERAL TRANSCRIPTION FACTOR 3C POLYPEPTIDE 2"/>
    <property type="match status" value="1"/>
</dbReference>
<feature type="compositionally biased region" description="Basic residues" evidence="4">
    <location>
        <begin position="1"/>
        <end position="13"/>
    </location>
</feature>
<organism evidence="5 6">
    <name type="scientific">Xylona heveae (strain CBS 132557 / TC161)</name>
    <dbReference type="NCBI Taxonomy" id="1328760"/>
    <lineage>
        <taxon>Eukaryota</taxon>
        <taxon>Fungi</taxon>
        <taxon>Dikarya</taxon>
        <taxon>Ascomycota</taxon>
        <taxon>Pezizomycotina</taxon>
        <taxon>Xylonomycetes</taxon>
        <taxon>Xylonales</taxon>
        <taxon>Xylonaceae</taxon>
        <taxon>Xylona</taxon>
    </lineage>
</organism>
<reference evidence="5 6" key="1">
    <citation type="journal article" date="2016" name="Fungal Biol.">
        <title>The genome of Xylona heveae provides a window into fungal endophytism.</title>
        <authorList>
            <person name="Gazis R."/>
            <person name="Kuo A."/>
            <person name="Riley R."/>
            <person name="LaButti K."/>
            <person name="Lipzen A."/>
            <person name="Lin J."/>
            <person name="Amirebrahimi M."/>
            <person name="Hesse C.N."/>
            <person name="Spatafora J.W."/>
            <person name="Henrissat B."/>
            <person name="Hainaut M."/>
            <person name="Grigoriev I.V."/>
            <person name="Hibbett D.S."/>
        </authorList>
    </citation>
    <scope>NUCLEOTIDE SEQUENCE [LARGE SCALE GENOMIC DNA]</scope>
    <source>
        <strain evidence="5 6">TC161</strain>
    </source>
</reference>
<dbReference type="OrthoDB" id="4703at2759"/>
<feature type="region of interest" description="Disordered" evidence="4">
    <location>
        <begin position="343"/>
        <end position="362"/>
    </location>
</feature>
<keyword evidence="2" id="KW-0804">Transcription</keyword>